<keyword evidence="5" id="KW-1185">Reference proteome</keyword>
<accession>A0A0R3WDI3</accession>
<dbReference type="Gene3D" id="3.30.200.20">
    <property type="entry name" value="Phosphorylase Kinase, domain 1"/>
    <property type="match status" value="1"/>
</dbReference>
<gene>
    <name evidence="4" type="ORF">TASK_LOCUS8828</name>
</gene>
<dbReference type="SUPFAM" id="SSF56112">
    <property type="entry name" value="Protein kinase-like (PK-like)"/>
    <property type="match status" value="1"/>
</dbReference>
<dbReference type="PANTHER" id="PTHR22603">
    <property type="entry name" value="CHOLINE/ETHANOALAMINE KINASE"/>
    <property type="match status" value="1"/>
</dbReference>
<name>A0A0R3WDI3_TAEAS</name>
<protein>
    <submittedName>
        <fullName evidence="6">APH domain-containing protein</fullName>
    </submittedName>
</protein>
<keyword evidence="1" id="KW-0444">Lipid biosynthesis</keyword>
<dbReference type="Proteomes" id="UP000282613">
    <property type="component" value="Unassembled WGS sequence"/>
</dbReference>
<dbReference type="GO" id="GO:0005737">
    <property type="term" value="C:cytoplasm"/>
    <property type="evidence" value="ECO:0007669"/>
    <property type="project" value="TreeGrafter"/>
</dbReference>
<evidence type="ECO:0000256" key="1">
    <source>
        <dbReference type="ARBA" id="ARBA00023209"/>
    </source>
</evidence>
<evidence type="ECO:0000256" key="2">
    <source>
        <dbReference type="ARBA" id="ARBA00023264"/>
    </source>
</evidence>
<comment type="similarity">
    <text evidence="3">Belongs to the choline/ethanolamine kinase family.</text>
</comment>
<dbReference type="InterPro" id="IPR011009">
    <property type="entry name" value="Kinase-like_dom_sf"/>
</dbReference>
<reference evidence="4 5" key="2">
    <citation type="submission" date="2018-11" db="EMBL/GenBank/DDBJ databases">
        <authorList>
            <consortium name="Pathogen Informatics"/>
        </authorList>
    </citation>
    <scope>NUCLEOTIDE SEQUENCE [LARGE SCALE GENOMIC DNA]</scope>
</reference>
<keyword evidence="1" id="KW-0594">Phospholipid biosynthesis</keyword>
<evidence type="ECO:0000313" key="5">
    <source>
        <dbReference type="Proteomes" id="UP000282613"/>
    </source>
</evidence>
<sequence>MVKENGLDSYVSGGDTFNHAEEVPCLDAVSPNRSEEVSSLKSCILNRLRRHCAKSLMGPWANPQNVDIEEVGGGLSNYLYVATLKANAVFIRVYGELLRSNMNSIILDAVLFALLSEKRLGPKLYGVFPGGRIEEFVEVSPSRRDFVLGCSYLNTPVFCL</sequence>
<keyword evidence="2" id="KW-1208">Phospholipid metabolism</keyword>
<evidence type="ECO:0000313" key="6">
    <source>
        <dbReference type="WBParaSite" id="TASK_0000882701-mRNA-1"/>
    </source>
</evidence>
<dbReference type="WBParaSite" id="TASK_0000882701-mRNA-1">
    <property type="protein sequence ID" value="TASK_0000882701-mRNA-1"/>
    <property type="gene ID" value="TASK_0000882701"/>
</dbReference>
<dbReference type="GO" id="GO:0004305">
    <property type="term" value="F:ethanolamine kinase activity"/>
    <property type="evidence" value="ECO:0007669"/>
    <property type="project" value="TreeGrafter"/>
</dbReference>
<dbReference type="GO" id="GO:0004103">
    <property type="term" value="F:choline kinase activity"/>
    <property type="evidence" value="ECO:0007669"/>
    <property type="project" value="TreeGrafter"/>
</dbReference>
<dbReference type="GO" id="GO:0006646">
    <property type="term" value="P:phosphatidylethanolamine biosynthetic process"/>
    <property type="evidence" value="ECO:0007669"/>
    <property type="project" value="TreeGrafter"/>
</dbReference>
<dbReference type="PANTHER" id="PTHR22603:SF93">
    <property type="entry name" value="RE24176P"/>
    <property type="match status" value="1"/>
</dbReference>
<dbReference type="Pfam" id="PF01633">
    <property type="entry name" value="Choline_kinase"/>
    <property type="match status" value="1"/>
</dbReference>
<dbReference type="STRING" id="60517.A0A0R3WDI3"/>
<keyword evidence="1" id="KW-0443">Lipid metabolism</keyword>
<dbReference type="AlphaFoldDB" id="A0A0R3WDI3"/>
<dbReference type="EMBL" id="UYRS01018904">
    <property type="protein sequence ID" value="VDK41099.1"/>
    <property type="molecule type" value="Genomic_DNA"/>
</dbReference>
<evidence type="ECO:0000313" key="4">
    <source>
        <dbReference type="EMBL" id="VDK41099.1"/>
    </source>
</evidence>
<proteinExistence type="inferred from homology"/>
<evidence type="ECO:0000256" key="3">
    <source>
        <dbReference type="ARBA" id="ARBA00038211"/>
    </source>
</evidence>
<reference evidence="6" key="1">
    <citation type="submission" date="2017-02" db="UniProtKB">
        <authorList>
            <consortium name="WormBaseParasite"/>
        </authorList>
    </citation>
    <scope>IDENTIFICATION</scope>
</reference>
<organism evidence="6">
    <name type="scientific">Taenia asiatica</name>
    <name type="common">Asian tapeworm</name>
    <dbReference type="NCBI Taxonomy" id="60517"/>
    <lineage>
        <taxon>Eukaryota</taxon>
        <taxon>Metazoa</taxon>
        <taxon>Spiralia</taxon>
        <taxon>Lophotrochozoa</taxon>
        <taxon>Platyhelminthes</taxon>
        <taxon>Cestoda</taxon>
        <taxon>Eucestoda</taxon>
        <taxon>Cyclophyllidea</taxon>
        <taxon>Taeniidae</taxon>
        <taxon>Taenia</taxon>
    </lineage>
</organism>
<dbReference type="OrthoDB" id="3649325at2759"/>